<reference evidence="1 2" key="1">
    <citation type="submission" date="2018-08" db="EMBL/GenBank/DDBJ databases">
        <authorList>
            <person name="Khan S.A."/>
            <person name="Jeon C.O."/>
            <person name="Chun B.H."/>
            <person name="Jeong S.E."/>
        </authorList>
    </citation>
    <scope>NUCLEOTIDE SEQUENCE [LARGE SCALE GENOMIC DNA]</scope>
    <source>
        <strain evidence="1 2">S-16</strain>
    </source>
</reference>
<proteinExistence type="predicted"/>
<name>A0A3N7HU88_9BURK</name>
<sequence>MPRFEFTPQLRRFTDTPVVDTPATDLRAGLEATFAINPRLRGYVLDDQGHLRANVVVFIDGRRTTDRVALNDALNPDSKVYVLQALSGG</sequence>
<dbReference type="RefSeq" id="WP_124539771.1">
    <property type="nucleotide sequence ID" value="NZ_QUSW01000002.1"/>
</dbReference>
<evidence type="ECO:0000313" key="2">
    <source>
        <dbReference type="Proteomes" id="UP000267464"/>
    </source>
</evidence>
<dbReference type="Proteomes" id="UP000267464">
    <property type="component" value="Unassembled WGS sequence"/>
</dbReference>
<keyword evidence="2" id="KW-1185">Reference proteome</keyword>
<dbReference type="AlphaFoldDB" id="A0A3N7HU88"/>
<dbReference type="EMBL" id="QUSW01000002">
    <property type="protein sequence ID" value="RQP24866.1"/>
    <property type="molecule type" value="Genomic_DNA"/>
</dbReference>
<reference evidence="1 2" key="2">
    <citation type="submission" date="2018-12" db="EMBL/GenBank/DDBJ databases">
        <title>Rhizobacter gummiphilus sp. nov., a rubber-degrading bacterium isolated from the soil of a botanical garden in Japan.</title>
        <authorList>
            <person name="Shunsuke S.S."/>
        </authorList>
    </citation>
    <scope>NUCLEOTIDE SEQUENCE [LARGE SCALE GENOMIC DNA]</scope>
    <source>
        <strain evidence="1 2">S-16</strain>
    </source>
</reference>
<organism evidence="1 2">
    <name type="scientific">Piscinibacter terrae</name>
    <dbReference type="NCBI Taxonomy" id="2496871"/>
    <lineage>
        <taxon>Bacteria</taxon>
        <taxon>Pseudomonadati</taxon>
        <taxon>Pseudomonadota</taxon>
        <taxon>Betaproteobacteria</taxon>
        <taxon>Burkholderiales</taxon>
        <taxon>Sphaerotilaceae</taxon>
        <taxon>Piscinibacter</taxon>
    </lineage>
</organism>
<comment type="caution">
    <text evidence="1">The sequence shown here is derived from an EMBL/GenBank/DDBJ whole genome shotgun (WGS) entry which is preliminary data.</text>
</comment>
<dbReference type="PANTHER" id="PTHR38031">
    <property type="entry name" value="SULFUR CARRIER PROTEIN SLR0821-RELATED"/>
    <property type="match status" value="1"/>
</dbReference>
<dbReference type="OrthoDB" id="6894792at2"/>
<dbReference type="PANTHER" id="PTHR38031:SF1">
    <property type="entry name" value="SULFUR CARRIER PROTEIN CYSO"/>
    <property type="match status" value="1"/>
</dbReference>
<evidence type="ECO:0000313" key="1">
    <source>
        <dbReference type="EMBL" id="RQP24866.1"/>
    </source>
</evidence>
<accession>A0A3N7HU88</accession>
<dbReference type="InterPro" id="IPR012675">
    <property type="entry name" value="Beta-grasp_dom_sf"/>
</dbReference>
<dbReference type="CDD" id="cd17040">
    <property type="entry name" value="Ubl_MoaD_like"/>
    <property type="match status" value="1"/>
</dbReference>
<gene>
    <name evidence="1" type="ORF">DZC73_08315</name>
</gene>
<dbReference type="InterPro" id="IPR052045">
    <property type="entry name" value="Sulfur_Carrier/Prot_Modifier"/>
</dbReference>
<dbReference type="SUPFAM" id="SSF54285">
    <property type="entry name" value="MoaD/ThiS"/>
    <property type="match status" value="1"/>
</dbReference>
<protein>
    <submittedName>
        <fullName evidence="1">MoaD/ThiS family protein</fullName>
    </submittedName>
</protein>
<dbReference type="InterPro" id="IPR016155">
    <property type="entry name" value="Mopterin_synth/thiamin_S_b"/>
</dbReference>
<dbReference type="Gene3D" id="3.10.20.30">
    <property type="match status" value="1"/>
</dbReference>